<comment type="caution">
    <text evidence="8">The sequence shown here is derived from an EMBL/GenBank/DDBJ whole genome shotgun (WGS) entry which is preliminary data.</text>
</comment>
<evidence type="ECO:0000313" key="9">
    <source>
        <dbReference type="Proteomes" id="UP000276301"/>
    </source>
</evidence>
<dbReference type="PANTHER" id="PTHR43133">
    <property type="entry name" value="RNA POLYMERASE ECF-TYPE SIGMA FACTO"/>
    <property type="match status" value="1"/>
</dbReference>
<proteinExistence type="inferred from homology"/>
<dbReference type="Gene3D" id="1.10.1740.10">
    <property type="match status" value="1"/>
</dbReference>
<dbReference type="NCBIfam" id="TIGR02937">
    <property type="entry name" value="sigma70-ECF"/>
    <property type="match status" value="1"/>
</dbReference>
<dbReference type="InterPro" id="IPR013325">
    <property type="entry name" value="RNA_pol_sigma_r2"/>
</dbReference>
<reference evidence="8 9" key="1">
    <citation type="submission" date="2018-10" db="EMBL/GenBank/DDBJ databases">
        <title>Anaerotruncus faecis sp. nov., isolated from human feces.</title>
        <authorList>
            <person name="Wang Y.-J."/>
        </authorList>
    </citation>
    <scope>NUCLEOTIDE SEQUENCE [LARGE SCALE GENOMIC DNA]</scope>
    <source>
        <strain evidence="8 9">22A2-44</strain>
    </source>
</reference>
<feature type="domain" description="RNA polymerase sigma-70 region 4" evidence="7">
    <location>
        <begin position="124"/>
        <end position="173"/>
    </location>
</feature>
<dbReference type="InterPro" id="IPR039425">
    <property type="entry name" value="RNA_pol_sigma-70-like"/>
</dbReference>
<dbReference type="GO" id="GO:0006352">
    <property type="term" value="P:DNA-templated transcription initiation"/>
    <property type="evidence" value="ECO:0007669"/>
    <property type="project" value="InterPro"/>
</dbReference>
<keyword evidence="9" id="KW-1185">Reference proteome</keyword>
<dbReference type="GO" id="GO:0003677">
    <property type="term" value="F:DNA binding"/>
    <property type="evidence" value="ECO:0007669"/>
    <property type="project" value="UniProtKB-KW"/>
</dbReference>
<dbReference type="CDD" id="cd06171">
    <property type="entry name" value="Sigma70_r4"/>
    <property type="match status" value="1"/>
</dbReference>
<evidence type="ECO:0000259" key="6">
    <source>
        <dbReference type="Pfam" id="PF04542"/>
    </source>
</evidence>
<evidence type="ECO:0000256" key="5">
    <source>
        <dbReference type="ARBA" id="ARBA00023163"/>
    </source>
</evidence>
<evidence type="ECO:0000256" key="1">
    <source>
        <dbReference type="ARBA" id="ARBA00010641"/>
    </source>
</evidence>
<dbReference type="SUPFAM" id="SSF88659">
    <property type="entry name" value="Sigma3 and sigma4 domains of RNA polymerase sigma factors"/>
    <property type="match status" value="1"/>
</dbReference>
<feature type="domain" description="RNA polymerase sigma-70 region 2" evidence="6">
    <location>
        <begin position="25"/>
        <end position="86"/>
    </location>
</feature>
<dbReference type="RefSeq" id="WP_101550034.1">
    <property type="nucleotide sequence ID" value="NZ_DBFBJK010000245.1"/>
</dbReference>
<dbReference type="Pfam" id="PF04545">
    <property type="entry name" value="Sigma70_r4"/>
    <property type="match status" value="1"/>
</dbReference>
<dbReference type="InterPro" id="IPR014284">
    <property type="entry name" value="RNA_pol_sigma-70_dom"/>
</dbReference>
<keyword evidence="2" id="KW-0805">Transcription regulation</keyword>
<dbReference type="Proteomes" id="UP000276301">
    <property type="component" value="Unassembled WGS sequence"/>
</dbReference>
<dbReference type="InterPro" id="IPR013324">
    <property type="entry name" value="RNA_pol_sigma_r3/r4-like"/>
</dbReference>
<name>A0A498CYU6_9FIRM</name>
<accession>A0A498CYU6</accession>
<dbReference type="Pfam" id="PF04542">
    <property type="entry name" value="Sigma70_r2"/>
    <property type="match status" value="1"/>
</dbReference>
<keyword evidence="5" id="KW-0804">Transcription</keyword>
<comment type="similarity">
    <text evidence="1">Belongs to the sigma-70 factor family. ECF subfamily.</text>
</comment>
<dbReference type="PANTHER" id="PTHR43133:SF51">
    <property type="entry name" value="RNA POLYMERASE SIGMA FACTOR"/>
    <property type="match status" value="1"/>
</dbReference>
<evidence type="ECO:0000259" key="7">
    <source>
        <dbReference type="Pfam" id="PF04545"/>
    </source>
</evidence>
<dbReference type="InterPro" id="IPR036388">
    <property type="entry name" value="WH-like_DNA-bd_sf"/>
</dbReference>
<sequence>MKMVVDVTAVREARLGDKDSFARVYQQIADDLYRVALYSLGNAHDAQDVVSETFIEAFKGIKNLRDDNSFRPWIMRILSIRCKRKIGQYISGRNELDIDDFLDLTEEGEGVEEHSTQKLALVSALETLTPQERQIIALAVVQGYTVRETAEILGAPQGTVSSKLHRTLKKLRAQLEK</sequence>
<evidence type="ECO:0000313" key="8">
    <source>
        <dbReference type="EMBL" id="RLL11428.1"/>
    </source>
</evidence>
<keyword evidence="3" id="KW-0731">Sigma factor</keyword>
<dbReference type="InterPro" id="IPR007627">
    <property type="entry name" value="RNA_pol_sigma70_r2"/>
</dbReference>
<dbReference type="InterPro" id="IPR007630">
    <property type="entry name" value="RNA_pol_sigma70_r4"/>
</dbReference>
<keyword evidence="4" id="KW-0238">DNA-binding</keyword>
<evidence type="ECO:0000256" key="4">
    <source>
        <dbReference type="ARBA" id="ARBA00023125"/>
    </source>
</evidence>
<dbReference type="AlphaFoldDB" id="A0A498CYU6"/>
<dbReference type="GO" id="GO:0016987">
    <property type="term" value="F:sigma factor activity"/>
    <property type="evidence" value="ECO:0007669"/>
    <property type="project" value="UniProtKB-KW"/>
</dbReference>
<evidence type="ECO:0000256" key="2">
    <source>
        <dbReference type="ARBA" id="ARBA00023015"/>
    </source>
</evidence>
<protein>
    <submittedName>
        <fullName evidence="8">RNA polymerase sigma factor</fullName>
    </submittedName>
</protein>
<dbReference type="Gene3D" id="1.10.10.10">
    <property type="entry name" value="Winged helix-like DNA-binding domain superfamily/Winged helix DNA-binding domain"/>
    <property type="match status" value="1"/>
</dbReference>
<dbReference type="EMBL" id="RCHT01000009">
    <property type="protein sequence ID" value="RLL11428.1"/>
    <property type="molecule type" value="Genomic_DNA"/>
</dbReference>
<organism evidence="8 9">
    <name type="scientific">Anaerotruncus massiliensis</name>
    <name type="common">ex Liu et al. 2021</name>
    <dbReference type="NCBI Taxonomy" id="2321404"/>
    <lineage>
        <taxon>Bacteria</taxon>
        <taxon>Bacillati</taxon>
        <taxon>Bacillota</taxon>
        <taxon>Clostridia</taxon>
        <taxon>Eubacteriales</taxon>
        <taxon>Oscillospiraceae</taxon>
        <taxon>Anaerotruncus</taxon>
    </lineage>
</organism>
<gene>
    <name evidence="8" type="ORF">D4A47_07355</name>
</gene>
<dbReference type="SUPFAM" id="SSF88946">
    <property type="entry name" value="Sigma2 domain of RNA polymerase sigma factors"/>
    <property type="match status" value="1"/>
</dbReference>
<evidence type="ECO:0000256" key="3">
    <source>
        <dbReference type="ARBA" id="ARBA00023082"/>
    </source>
</evidence>